<evidence type="ECO:0000256" key="5">
    <source>
        <dbReference type="ARBA" id="ARBA00023065"/>
    </source>
</evidence>
<reference evidence="10 11" key="1">
    <citation type="submission" date="2013-11" db="EMBL/GenBank/DDBJ databases">
        <title>The Genome Sequence of Phytophthora parasitica P1976.</title>
        <authorList>
            <consortium name="The Broad Institute Genomics Platform"/>
            <person name="Russ C."/>
            <person name="Tyler B."/>
            <person name="Panabieres F."/>
            <person name="Shan W."/>
            <person name="Tripathy S."/>
            <person name="Grunwald N."/>
            <person name="Machado M."/>
            <person name="Johnson C.S."/>
            <person name="Walker B."/>
            <person name="Young S."/>
            <person name="Zeng Q."/>
            <person name="Gargeya S."/>
            <person name="Fitzgerald M."/>
            <person name="Haas B."/>
            <person name="Abouelleil A."/>
            <person name="Allen A.W."/>
            <person name="Alvarado L."/>
            <person name="Arachchi H.M."/>
            <person name="Berlin A.M."/>
            <person name="Chapman S.B."/>
            <person name="Gainer-Dewar J."/>
            <person name="Goldberg J."/>
            <person name="Griggs A."/>
            <person name="Gujja S."/>
            <person name="Hansen M."/>
            <person name="Howarth C."/>
            <person name="Imamovic A."/>
            <person name="Ireland A."/>
            <person name="Larimer J."/>
            <person name="McCowan C."/>
            <person name="Murphy C."/>
            <person name="Pearson M."/>
            <person name="Poon T.W."/>
            <person name="Priest M."/>
            <person name="Roberts A."/>
            <person name="Saif S."/>
            <person name="Shea T."/>
            <person name="Sisk P."/>
            <person name="Sykes S."/>
            <person name="Wortman J."/>
            <person name="Nusbaum C."/>
            <person name="Birren B."/>
        </authorList>
    </citation>
    <scope>NUCLEOTIDE SEQUENCE [LARGE SCALE GENOMIC DNA]</scope>
    <source>
        <strain evidence="10 11">P1976</strain>
    </source>
</reference>
<dbReference type="CDD" id="cd00038">
    <property type="entry name" value="CAP_ED"/>
    <property type="match status" value="1"/>
</dbReference>
<keyword evidence="6 8" id="KW-0472">Membrane</keyword>
<dbReference type="Pfam" id="PF00027">
    <property type="entry name" value="cNMP_binding"/>
    <property type="match status" value="1"/>
</dbReference>
<dbReference type="SMART" id="SM00100">
    <property type="entry name" value="cNMP"/>
    <property type="match status" value="1"/>
</dbReference>
<accession>A0A080Z5R2</accession>
<proteinExistence type="predicted"/>
<evidence type="ECO:0000256" key="1">
    <source>
        <dbReference type="ARBA" id="ARBA00004141"/>
    </source>
</evidence>
<keyword evidence="5" id="KW-0406">Ion transport</keyword>
<comment type="subcellular location">
    <subcellularLocation>
        <location evidence="1">Membrane</location>
        <topology evidence="1">Multi-pass membrane protein</topology>
    </subcellularLocation>
</comment>
<gene>
    <name evidence="10" type="ORF">F444_20078</name>
</gene>
<keyword evidence="2" id="KW-0813">Transport</keyword>
<dbReference type="Gene3D" id="1.10.287.70">
    <property type="match status" value="1"/>
</dbReference>
<dbReference type="GO" id="GO:0005249">
    <property type="term" value="F:voltage-gated potassium channel activity"/>
    <property type="evidence" value="ECO:0007669"/>
    <property type="project" value="TreeGrafter"/>
</dbReference>
<evidence type="ECO:0000256" key="2">
    <source>
        <dbReference type="ARBA" id="ARBA00022448"/>
    </source>
</evidence>
<evidence type="ECO:0000313" key="11">
    <source>
        <dbReference type="Proteomes" id="UP000028582"/>
    </source>
</evidence>
<evidence type="ECO:0000313" key="10">
    <source>
        <dbReference type="EMBL" id="ETO61973.1"/>
    </source>
</evidence>
<feature type="transmembrane region" description="Helical" evidence="8">
    <location>
        <begin position="267"/>
        <end position="290"/>
    </location>
</feature>
<evidence type="ECO:0000256" key="8">
    <source>
        <dbReference type="SAM" id="Phobius"/>
    </source>
</evidence>
<sequence length="705" mass="79650">MNRNVEELPPIVEQRYDSSRNKPHSDSDRLKVMEERMDQLQVDMQTSHRMLRELSSLVHRQLQLTVSRNKNRNLSENCSPMGFNMYTKGPPLGTLGGLEALRLVPPEMPQAINSAVDAFNAAAAKPTHSVTPTTSVDKKSGTLSAVPETSLPTQNGPESALVPSNGATDESGQPPTPLQRRIMKIVQLSKMKAETSNSSDDDEVFRRFSVSSMNLTRSTGTVRKRKNNIFAEKPADASVSPEEILNARNLEGEVQPYTLRHNSRHRLIWDTLVMVIILLDIVFTPLSLGFNYDSNFLDFYNILEPVIFTIDFFVRMFSSYVNEHGDLISGPRRTSMNYLLSGWAIPDFLSWFPFEYCANFSHSDALGFTKIIRLTKVSHLAYRLHSANKVGLVRFLMLLALVLTIAHLLTCYWSYVAVEWRSHLEDGTFVPKTMFEEYSLCWSLVIGCVNASPPVMYSATELISVACFMLVGNILQASVFGAVAALISSLDENEAAFSKKIIATSERCRFLGIPDDLAKRIRGYYENLWRETKSISGDADAFINELSPALICEVKFQLYRDMIRRIPFLSAKTLAPAVIEVLILHLRTVIYMQDDVLIRKGEFGDWMGFIGSKGTVGVLDPNSETCKILCILRKGDYFGEMALLQHTKRSATTVALTWVQIHVLCRQDLDYVKEMYPTQAEILESEITKYKKMTSGTERWQQEKF</sequence>
<keyword evidence="3 8" id="KW-0812">Transmembrane</keyword>
<feature type="transmembrane region" description="Helical" evidence="8">
    <location>
        <begin position="392"/>
        <end position="415"/>
    </location>
</feature>
<organism evidence="10 11">
    <name type="scientific">Phytophthora nicotianae P1976</name>
    <dbReference type="NCBI Taxonomy" id="1317066"/>
    <lineage>
        <taxon>Eukaryota</taxon>
        <taxon>Sar</taxon>
        <taxon>Stramenopiles</taxon>
        <taxon>Oomycota</taxon>
        <taxon>Peronosporomycetes</taxon>
        <taxon>Peronosporales</taxon>
        <taxon>Peronosporaceae</taxon>
        <taxon>Phytophthora</taxon>
    </lineage>
</organism>
<feature type="region of interest" description="Disordered" evidence="7">
    <location>
        <begin position="125"/>
        <end position="179"/>
    </location>
</feature>
<dbReference type="PANTHER" id="PTHR10217">
    <property type="entry name" value="VOLTAGE AND LIGAND GATED POTASSIUM CHANNEL"/>
    <property type="match status" value="1"/>
</dbReference>
<dbReference type="InterPro" id="IPR050818">
    <property type="entry name" value="KCNH_animal-type"/>
</dbReference>
<dbReference type="InterPro" id="IPR014710">
    <property type="entry name" value="RmlC-like_jellyroll"/>
</dbReference>
<dbReference type="InterPro" id="IPR005821">
    <property type="entry name" value="Ion_trans_dom"/>
</dbReference>
<dbReference type="SUPFAM" id="SSF51206">
    <property type="entry name" value="cAMP-binding domain-like"/>
    <property type="match status" value="1"/>
</dbReference>
<dbReference type="GO" id="GO:0005886">
    <property type="term" value="C:plasma membrane"/>
    <property type="evidence" value="ECO:0007669"/>
    <property type="project" value="TreeGrafter"/>
</dbReference>
<dbReference type="InterPro" id="IPR000595">
    <property type="entry name" value="cNMP-bd_dom"/>
</dbReference>
<evidence type="ECO:0000256" key="4">
    <source>
        <dbReference type="ARBA" id="ARBA00022989"/>
    </source>
</evidence>
<evidence type="ECO:0000256" key="3">
    <source>
        <dbReference type="ARBA" id="ARBA00022692"/>
    </source>
</evidence>
<evidence type="ECO:0000256" key="7">
    <source>
        <dbReference type="SAM" id="MobiDB-lite"/>
    </source>
</evidence>
<dbReference type="Proteomes" id="UP000028582">
    <property type="component" value="Unassembled WGS sequence"/>
</dbReference>
<evidence type="ECO:0000259" key="9">
    <source>
        <dbReference type="PROSITE" id="PS50042"/>
    </source>
</evidence>
<dbReference type="AlphaFoldDB" id="A0A080Z5R2"/>
<dbReference type="GO" id="GO:0042391">
    <property type="term" value="P:regulation of membrane potential"/>
    <property type="evidence" value="ECO:0007669"/>
    <property type="project" value="TreeGrafter"/>
</dbReference>
<dbReference type="PROSITE" id="PS50042">
    <property type="entry name" value="CNMP_BINDING_3"/>
    <property type="match status" value="1"/>
</dbReference>
<dbReference type="EMBL" id="ANJA01003691">
    <property type="protein sequence ID" value="ETO61973.1"/>
    <property type="molecule type" value="Genomic_DNA"/>
</dbReference>
<dbReference type="Gene3D" id="2.60.120.10">
    <property type="entry name" value="Jelly Rolls"/>
    <property type="match status" value="1"/>
</dbReference>
<comment type="caution">
    <text evidence="10">The sequence shown here is derived from an EMBL/GenBank/DDBJ whole genome shotgun (WGS) entry which is preliminary data.</text>
</comment>
<name>A0A080Z5R2_PHYNI</name>
<dbReference type="PANTHER" id="PTHR10217:SF435">
    <property type="entry name" value="POTASSIUM VOLTAGE-GATED CHANNEL PROTEIN EAG"/>
    <property type="match status" value="1"/>
</dbReference>
<dbReference type="OrthoDB" id="2021138at2759"/>
<feature type="compositionally biased region" description="Basic and acidic residues" evidence="7">
    <location>
        <begin position="14"/>
        <end position="28"/>
    </location>
</feature>
<keyword evidence="4 8" id="KW-1133">Transmembrane helix</keyword>
<dbReference type="SUPFAM" id="SSF81324">
    <property type="entry name" value="Voltage-gated potassium channels"/>
    <property type="match status" value="1"/>
</dbReference>
<dbReference type="Pfam" id="PF00520">
    <property type="entry name" value="Ion_trans"/>
    <property type="match status" value="1"/>
</dbReference>
<evidence type="ECO:0000256" key="6">
    <source>
        <dbReference type="ARBA" id="ARBA00023136"/>
    </source>
</evidence>
<protein>
    <recommendedName>
        <fullName evidence="9">Cyclic nucleotide-binding domain-containing protein</fullName>
    </recommendedName>
</protein>
<dbReference type="Gene3D" id="1.10.287.630">
    <property type="entry name" value="Helix hairpin bin"/>
    <property type="match status" value="1"/>
</dbReference>
<dbReference type="InterPro" id="IPR018490">
    <property type="entry name" value="cNMP-bd_dom_sf"/>
</dbReference>
<feature type="region of interest" description="Disordered" evidence="7">
    <location>
        <begin position="1"/>
        <end position="28"/>
    </location>
</feature>
<feature type="domain" description="Cyclic nucleotide-binding" evidence="9">
    <location>
        <begin position="570"/>
        <end position="672"/>
    </location>
</feature>